<evidence type="ECO:0000256" key="6">
    <source>
        <dbReference type="ARBA" id="ARBA00022722"/>
    </source>
</evidence>
<keyword evidence="9" id="KW-0227">DNA damage</keyword>
<evidence type="ECO:0000256" key="14">
    <source>
        <dbReference type="ARBA" id="ARBA00023125"/>
    </source>
</evidence>
<gene>
    <name evidence="22" type="primary">ligD</name>
    <name evidence="22" type="ORF">FW778_17100</name>
</gene>
<evidence type="ECO:0000256" key="9">
    <source>
        <dbReference type="ARBA" id="ARBA00022763"/>
    </source>
</evidence>
<dbReference type="RefSeq" id="WP_150416057.1">
    <property type="nucleotide sequence ID" value="NZ_VYQF01000006.1"/>
</dbReference>
<keyword evidence="6" id="KW-0540">Nuclease</keyword>
<evidence type="ECO:0000313" key="22">
    <source>
        <dbReference type="EMBL" id="KAA9037146.1"/>
    </source>
</evidence>
<keyword evidence="15" id="KW-0233">DNA recombination</keyword>
<dbReference type="InterPro" id="IPR014146">
    <property type="entry name" value="LigD_ligase_dom"/>
</dbReference>
<dbReference type="Gene3D" id="2.40.50.140">
    <property type="entry name" value="Nucleic acid-binding proteins"/>
    <property type="match status" value="1"/>
</dbReference>
<sequence>MSLTEYKKKRFFDKTPEPTGGKPTDKKLHFVIQKHNASHLHYDFRLELRGVLKSWAVPKGPSMKAGERRLAMLVEDHPWDYRDFEGIIPSGYGAGTVIVWDEGTYETKIIKEQGKHTQEHSITSQFWKGEIKFTLHGHKIKGDFKITKAKDKGENAWYLMKLKDKYATTKDVTAKDKSVLSKKTLEQVAAKPEREWESHKPAKKVTATKSIAEPIVLKKGIKAPMPASLSPMLCTLVKEPFNKDGWLYEVKWDGYRVVAFKNKNKVSLRSRSGIDYSDRYIVIRNAAKQLEGNFVIDGEVVAFNENGEVSFDAVQKANPDARLAYYVFDMVWYDGRDIMQLPLIERKEILKTITADNETVKFSDHFIDGVELYSQAQKLGLEGIVAKNELSTYEPGGRGSDWLKIPTAKRQEFVIGGWAESANGRAFRSLLFGAYNKDKQLEWIGRSGGGYKEKEMPGILKKLKALEINESPFINKILDTKGAAIHYVEPELVANFKFATWTTSGRIRKPATFLGFRYDKKATNVVREVPLSTKEEDKIIEIPKVKESKTKNKVAPTENSNWHEIEQIPITSEDKIVIEKCAVEFTNVEQEIWKGVTKAELITYYNDISPYILPQLRNRPLSLHIKPHGATAPGLYIKDMEGRQPDCAGIFSTKRKHPKAGKRNTIDYLVCNNTPTLLYLINLGCIDVNPWTSTTDDYLHPDFIVIDLDPTDDDFKKVINTALAAKKVFDKLKLKAFPKTSGKTGMHLLIPCKGFTFPVARTIAVNICKKINEQVPEISTVENTISKRGNKLFIDYNQNDEADTIAAAYSIRPAKLPTVSTPLEWKEVTSKLNPHDFTIKTIGKRLDKKGDLFKDILNEKTKLANSKILKKLL</sequence>
<dbReference type="PANTHER" id="PTHR42705:SF2">
    <property type="entry name" value="BIFUNCTIONAL NON-HOMOLOGOUS END JOINING PROTEIN LIGD"/>
    <property type="match status" value="1"/>
</dbReference>
<dbReference type="PANTHER" id="PTHR42705">
    <property type="entry name" value="BIFUNCTIONAL NON-HOMOLOGOUS END JOINING PROTEIN LIGD"/>
    <property type="match status" value="1"/>
</dbReference>
<dbReference type="AlphaFoldDB" id="A0A5J5IDD2"/>
<dbReference type="EMBL" id="VYQF01000006">
    <property type="protein sequence ID" value="KAA9037146.1"/>
    <property type="molecule type" value="Genomic_DNA"/>
</dbReference>
<evidence type="ECO:0000256" key="17">
    <source>
        <dbReference type="ARBA" id="ARBA00023211"/>
    </source>
</evidence>
<dbReference type="SUPFAM" id="SSF50249">
    <property type="entry name" value="Nucleic acid-binding proteins"/>
    <property type="match status" value="1"/>
</dbReference>
<evidence type="ECO:0000256" key="20">
    <source>
        <dbReference type="ARBA" id="ARBA00034003"/>
    </source>
</evidence>
<reference evidence="22 23" key="1">
    <citation type="submission" date="2019-09" db="EMBL/GenBank/DDBJ databases">
        <title>Draft genome sequence of Ginsengibacter sp. BR5-29.</title>
        <authorList>
            <person name="Im W.-T."/>
        </authorList>
    </citation>
    <scope>NUCLEOTIDE SEQUENCE [LARGE SCALE GENOMIC DNA]</scope>
    <source>
        <strain evidence="22 23">BR5-29</strain>
    </source>
</reference>
<dbReference type="GO" id="GO:0003910">
    <property type="term" value="F:DNA ligase (ATP) activity"/>
    <property type="evidence" value="ECO:0007669"/>
    <property type="project" value="UniProtKB-EC"/>
</dbReference>
<proteinExistence type="predicted"/>
<evidence type="ECO:0000256" key="7">
    <source>
        <dbReference type="ARBA" id="ARBA00022723"/>
    </source>
</evidence>
<organism evidence="22 23">
    <name type="scientific">Ginsengibacter hankyongi</name>
    <dbReference type="NCBI Taxonomy" id="2607284"/>
    <lineage>
        <taxon>Bacteria</taxon>
        <taxon>Pseudomonadati</taxon>
        <taxon>Bacteroidota</taxon>
        <taxon>Chitinophagia</taxon>
        <taxon>Chitinophagales</taxon>
        <taxon>Chitinophagaceae</taxon>
        <taxon>Ginsengibacter</taxon>
    </lineage>
</organism>
<dbReference type="CDD" id="cd07906">
    <property type="entry name" value="Adenylation_DNA_ligase_LigD_LigC"/>
    <property type="match status" value="1"/>
</dbReference>
<dbReference type="InterPro" id="IPR014145">
    <property type="entry name" value="LigD_pol_dom"/>
</dbReference>
<dbReference type="InterPro" id="IPR014143">
    <property type="entry name" value="NHEJ_ligase_prk"/>
</dbReference>
<dbReference type="Gene3D" id="3.30.1490.70">
    <property type="match status" value="1"/>
</dbReference>
<dbReference type="InterPro" id="IPR052171">
    <property type="entry name" value="NHEJ_LigD"/>
</dbReference>
<dbReference type="GO" id="GO:0006281">
    <property type="term" value="P:DNA repair"/>
    <property type="evidence" value="ECO:0007669"/>
    <property type="project" value="UniProtKB-KW"/>
</dbReference>
<evidence type="ECO:0000256" key="1">
    <source>
        <dbReference type="ARBA" id="ARBA00001936"/>
    </source>
</evidence>
<name>A0A5J5IDD2_9BACT</name>
<dbReference type="NCBIfam" id="TIGR02779">
    <property type="entry name" value="NHEJ_ligase_lig"/>
    <property type="match status" value="1"/>
</dbReference>
<keyword evidence="23" id="KW-1185">Reference proteome</keyword>
<dbReference type="Gene3D" id="3.90.920.10">
    <property type="entry name" value="DNA primase, PRIM domain"/>
    <property type="match status" value="1"/>
</dbReference>
<dbReference type="InterPro" id="IPR012310">
    <property type="entry name" value="DNA_ligase_ATP-dep_cent"/>
</dbReference>
<evidence type="ECO:0000256" key="12">
    <source>
        <dbReference type="ARBA" id="ARBA00022840"/>
    </source>
</evidence>
<dbReference type="CDD" id="cd07971">
    <property type="entry name" value="OBF_DNA_ligase_LigD"/>
    <property type="match status" value="1"/>
</dbReference>
<dbReference type="InterPro" id="IPR012340">
    <property type="entry name" value="NA-bd_OB-fold"/>
</dbReference>
<feature type="domain" description="ATP-dependent DNA ligase family profile" evidence="21">
    <location>
        <begin position="316"/>
        <end position="451"/>
    </location>
</feature>
<dbReference type="GO" id="GO:0046872">
    <property type="term" value="F:metal ion binding"/>
    <property type="evidence" value="ECO:0007669"/>
    <property type="project" value="UniProtKB-KW"/>
</dbReference>
<keyword evidence="5" id="KW-0548">Nucleotidyltransferase</keyword>
<evidence type="ECO:0000256" key="3">
    <source>
        <dbReference type="ARBA" id="ARBA00022598"/>
    </source>
</evidence>
<dbReference type="GO" id="GO:0003677">
    <property type="term" value="F:DNA binding"/>
    <property type="evidence" value="ECO:0007669"/>
    <property type="project" value="UniProtKB-KW"/>
</dbReference>
<evidence type="ECO:0000256" key="11">
    <source>
        <dbReference type="ARBA" id="ARBA00022839"/>
    </source>
</evidence>
<evidence type="ECO:0000256" key="18">
    <source>
        <dbReference type="ARBA" id="ARBA00023268"/>
    </source>
</evidence>
<dbReference type="InterPro" id="IPR012309">
    <property type="entry name" value="DNA_ligase_ATP-dep_C"/>
</dbReference>
<dbReference type="Pfam" id="PF21686">
    <property type="entry name" value="LigD_Prim-Pol"/>
    <property type="match status" value="1"/>
</dbReference>
<dbReference type="NCBIfam" id="TIGR02776">
    <property type="entry name" value="NHEJ_ligase_prk"/>
    <property type="match status" value="1"/>
</dbReference>
<dbReference type="Pfam" id="PF13298">
    <property type="entry name" value="LigD_N"/>
    <property type="match status" value="1"/>
</dbReference>
<accession>A0A5J5IDD2</accession>
<dbReference type="Gene3D" id="3.30.470.30">
    <property type="entry name" value="DNA ligase/mRNA capping enzyme"/>
    <property type="match status" value="1"/>
</dbReference>
<dbReference type="EC" id="6.5.1.1" evidence="2"/>
<keyword evidence="18" id="KW-0511">Multifunctional enzyme</keyword>
<keyword evidence="10" id="KW-0378">Hydrolase</keyword>
<keyword evidence="8" id="KW-0547">Nucleotide-binding</keyword>
<evidence type="ECO:0000256" key="2">
    <source>
        <dbReference type="ARBA" id="ARBA00012727"/>
    </source>
</evidence>
<dbReference type="PROSITE" id="PS50160">
    <property type="entry name" value="DNA_LIGASE_A3"/>
    <property type="match status" value="1"/>
</dbReference>
<dbReference type="GO" id="GO:0005524">
    <property type="term" value="F:ATP binding"/>
    <property type="evidence" value="ECO:0007669"/>
    <property type="project" value="UniProtKB-KW"/>
</dbReference>
<evidence type="ECO:0000256" key="8">
    <source>
        <dbReference type="ARBA" id="ARBA00022741"/>
    </source>
</evidence>
<keyword evidence="14" id="KW-0238">DNA-binding</keyword>
<keyword evidence="12" id="KW-0067">ATP-binding</keyword>
<comment type="caution">
    <text evidence="22">The sequence shown here is derived from an EMBL/GenBank/DDBJ whole genome shotgun (WGS) entry which is preliminary data.</text>
</comment>
<evidence type="ECO:0000313" key="23">
    <source>
        <dbReference type="Proteomes" id="UP000326903"/>
    </source>
</evidence>
<comment type="cofactor">
    <cofactor evidence="1">
        <name>Mn(2+)</name>
        <dbReference type="ChEBI" id="CHEBI:29035"/>
    </cofactor>
</comment>
<keyword evidence="11" id="KW-0269">Exonuclease</keyword>
<dbReference type="Proteomes" id="UP000326903">
    <property type="component" value="Unassembled WGS sequence"/>
</dbReference>
<keyword evidence="4" id="KW-0808">Transferase</keyword>
<dbReference type="InterPro" id="IPR014144">
    <property type="entry name" value="LigD_PE_domain"/>
</dbReference>
<evidence type="ECO:0000256" key="13">
    <source>
        <dbReference type="ARBA" id="ARBA00022932"/>
    </source>
</evidence>
<dbReference type="GO" id="GO:0003887">
    <property type="term" value="F:DNA-directed DNA polymerase activity"/>
    <property type="evidence" value="ECO:0007669"/>
    <property type="project" value="UniProtKB-KW"/>
</dbReference>
<dbReference type="SUPFAM" id="SSF56091">
    <property type="entry name" value="DNA ligase/mRNA capping enzyme, catalytic domain"/>
    <property type="match status" value="1"/>
</dbReference>
<evidence type="ECO:0000259" key="21">
    <source>
        <dbReference type="PROSITE" id="PS50160"/>
    </source>
</evidence>
<keyword evidence="7" id="KW-0479">Metal-binding</keyword>
<keyword evidence="17" id="KW-0464">Manganese</keyword>
<comment type="catalytic activity">
    <reaction evidence="20">
        <text>ATP + (deoxyribonucleotide)n-3'-hydroxyl + 5'-phospho-(deoxyribonucleotide)m = (deoxyribonucleotide)n+m + AMP + diphosphate.</text>
        <dbReference type="EC" id="6.5.1.1"/>
    </reaction>
</comment>
<evidence type="ECO:0000256" key="10">
    <source>
        <dbReference type="ARBA" id="ARBA00022801"/>
    </source>
</evidence>
<evidence type="ECO:0000256" key="15">
    <source>
        <dbReference type="ARBA" id="ARBA00023172"/>
    </source>
</evidence>
<protein>
    <recommendedName>
        <fullName evidence="2">DNA ligase (ATP)</fullName>
        <ecNumber evidence="2">6.5.1.1</ecNumber>
    </recommendedName>
    <alternativeName>
        <fullName evidence="19">NHEJ DNA polymerase</fullName>
    </alternativeName>
</protein>
<dbReference type="NCBIfam" id="TIGR02777">
    <property type="entry name" value="LigD_PE_dom"/>
    <property type="match status" value="1"/>
</dbReference>
<evidence type="ECO:0000256" key="16">
    <source>
        <dbReference type="ARBA" id="ARBA00023204"/>
    </source>
</evidence>
<dbReference type="Pfam" id="PF01068">
    <property type="entry name" value="DNA_ligase_A_M"/>
    <property type="match status" value="1"/>
</dbReference>
<evidence type="ECO:0000256" key="5">
    <source>
        <dbReference type="ARBA" id="ARBA00022695"/>
    </source>
</evidence>
<dbReference type="GO" id="GO:0006310">
    <property type="term" value="P:DNA recombination"/>
    <property type="evidence" value="ECO:0007669"/>
    <property type="project" value="UniProtKB-KW"/>
</dbReference>
<evidence type="ECO:0000256" key="19">
    <source>
        <dbReference type="ARBA" id="ARBA00029943"/>
    </source>
</evidence>
<dbReference type="GO" id="GO:0004527">
    <property type="term" value="F:exonuclease activity"/>
    <property type="evidence" value="ECO:0007669"/>
    <property type="project" value="UniProtKB-KW"/>
</dbReference>
<keyword evidence="13" id="KW-0239">DNA-directed DNA polymerase</keyword>
<evidence type="ECO:0000256" key="4">
    <source>
        <dbReference type="ARBA" id="ARBA00022679"/>
    </source>
</evidence>
<dbReference type="Pfam" id="PF04679">
    <property type="entry name" value="DNA_ligase_A_C"/>
    <property type="match status" value="1"/>
</dbReference>
<keyword evidence="16" id="KW-0234">DNA repair</keyword>
<keyword evidence="3 22" id="KW-0436">Ligase</keyword>